<protein>
    <submittedName>
        <fullName evidence="1">NgoFVII family restriction endonuclease</fullName>
    </submittedName>
</protein>
<dbReference type="AlphaFoldDB" id="A0A329Y1S0"/>
<dbReference type="EMBL" id="QMKK01000056">
    <property type="protein sequence ID" value="RAX37841.1"/>
    <property type="molecule type" value="Genomic_DNA"/>
</dbReference>
<organism evidence="1 2">
    <name type="scientific">Rhizobium tropici</name>
    <dbReference type="NCBI Taxonomy" id="398"/>
    <lineage>
        <taxon>Bacteria</taxon>
        <taxon>Pseudomonadati</taxon>
        <taxon>Pseudomonadota</taxon>
        <taxon>Alphaproteobacteria</taxon>
        <taxon>Hyphomicrobiales</taxon>
        <taxon>Rhizobiaceae</taxon>
        <taxon>Rhizobium/Agrobacterium group</taxon>
        <taxon>Rhizobium</taxon>
    </lineage>
</organism>
<dbReference type="Gene3D" id="3.30.870.10">
    <property type="entry name" value="Endonuclease Chain A"/>
    <property type="match status" value="1"/>
</dbReference>
<proteinExistence type="predicted"/>
<keyword evidence="1" id="KW-0378">Hydrolase</keyword>
<dbReference type="RefSeq" id="WP_112345277.1">
    <property type="nucleotide sequence ID" value="NZ_QMKK01000056.1"/>
</dbReference>
<evidence type="ECO:0000313" key="1">
    <source>
        <dbReference type="EMBL" id="RAX37841.1"/>
    </source>
</evidence>
<comment type="caution">
    <text evidence="1">The sequence shown here is derived from an EMBL/GenBank/DDBJ whole genome shotgun (WGS) entry which is preliminary data.</text>
</comment>
<gene>
    <name evidence="1" type="ORF">DQ393_29560</name>
</gene>
<accession>A0A329Y1S0</accession>
<sequence length="361" mass="39054">MLIVQSAAEPAAIRNAIVDLIAPAPISMQVAAAYVTRGGSDILLTAVVNAAGPAAFAAMPKVLITSFDFGLTEPQALRQWLALPNTEVRVSGAQRLMEGSLLPTRAFHPKLYAFNTDVHHCNALVSSANLTSRGFSVNTEAAWAQRDVPRGEMDAAFTSVSFDTVPLTETILLAYEGLRIAQPPPPEIQQETQPVAPPAPLGAAATQLFRLAIANGAINPANFNAMWVQGEALQGGSRSQLELPRGGHRFFGFAFNQYDYPNNLTIGQPVIRSGARVWTDRRLTWHGNNGMERMNLPTLTQGGFNYADTAVMFRRLADGSFELIVTPWDSDLALSWRQASTQRGTLFRLGAIATNRLVGLL</sequence>
<dbReference type="OrthoDB" id="8444832at2"/>
<name>A0A329Y1S0_RHITR</name>
<reference evidence="1 2" key="1">
    <citation type="submission" date="2018-06" db="EMBL/GenBank/DDBJ databases">
        <title>Whole Genome Sequence of an efficient microsymbiont, Rhizobium tropici.</title>
        <authorList>
            <person name="Srinivasan R."/>
            <person name="Singh H.V."/>
            <person name="Srivastava R."/>
            <person name="Kumari B."/>
            <person name="Radhakrishna A."/>
        </authorList>
    </citation>
    <scope>NUCLEOTIDE SEQUENCE [LARGE SCALE GENOMIC DNA]</scope>
    <source>
        <strain evidence="1 2">IGFRI Rhizo-19</strain>
    </source>
</reference>
<dbReference type="CDD" id="cd09117">
    <property type="entry name" value="PLDc_Bfil_DEXD_like"/>
    <property type="match status" value="1"/>
</dbReference>
<dbReference type="GO" id="GO:0004519">
    <property type="term" value="F:endonuclease activity"/>
    <property type="evidence" value="ECO:0007669"/>
    <property type="project" value="UniProtKB-KW"/>
</dbReference>
<keyword evidence="1" id="KW-0255">Endonuclease</keyword>
<dbReference type="Proteomes" id="UP000251205">
    <property type="component" value="Unassembled WGS sequence"/>
</dbReference>
<evidence type="ECO:0000313" key="2">
    <source>
        <dbReference type="Proteomes" id="UP000251205"/>
    </source>
</evidence>
<keyword evidence="1" id="KW-0540">Nuclease</keyword>